<dbReference type="PANTHER" id="PTHR43639:SF1">
    <property type="entry name" value="SHORT-CHAIN DEHYDROGENASE_REDUCTASE FAMILY PROTEIN"/>
    <property type="match status" value="1"/>
</dbReference>
<dbReference type="Gene3D" id="3.40.50.720">
    <property type="entry name" value="NAD(P)-binding Rossmann-like Domain"/>
    <property type="match status" value="2"/>
</dbReference>
<dbReference type="PANTHER" id="PTHR43639">
    <property type="entry name" value="OXIDOREDUCTASE, SHORT-CHAIN DEHYDROGENASE/REDUCTASE FAMILY (AFU_ORTHOLOGUE AFUA_5G02870)"/>
    <property type="match status" value="1"/>
</dbReference>
<dbReference type="InterPro" id="IPR020904">
    <property type="entry name" value="Sc_DH/Rdtase_CS"/>
</dbReference>
<dbReference type="Proteomes" id="UP001174909">
    <property type="component" value="Unassembled WGS sequence"/>
</dbReference>
<dbReference type="AlphaFoldDB" id="A0AA35WTD1"/>
<evidence type="ECO:0000256" key="2">
    <source>
        <dbReference type="ARBA" id="ARBA00023002"/>
    </source>
</evidence>
<evidence type="ECO:0000256" key="3">
    <source>
        <dbReference type="RuleBase" id="RU000363"/>
    </source>
</evidence>
<comment type="caution">
    <text evidence="4">The sequence shown here is derived from an EMBL/GenBank/DDBJ whole genome shotgun (WGS) entry which is preliminary data.</text>
</comment>
<evidence type="ECO:0000256" key="1">
    <source>
        <dbReference type="ARBA" id="ARBA00006484"/>
    </source>
</evidence>
<dbReference type="Pfam" id="PF00106">
    <property type="entry name" value="adh_short"/>
    <property type="match status" value="1"/>
</dbReference>
<dbReference type="PRINTS" id="PR00081">
    <property type="entry name" value="GDHRDH"/>
</dbReference>
<dbReference type="EMBL" id="CASHTH010002183">
    <property type="protein sequence ID" value="CAI8025827.1"/>
    <property type="molecule type" value="Genomic_DNA"/>
</dbReference>
<dbReference type="FunFam" id="3.40.50.720:FF:000084">
    <property type="entry name" value="Short-chain dehydrogenase reductase"/>
    <property type="match status" value="1"/>
</dbReference>
<accession>A0AA35WTD1</accession>
<organism evidence="4 5">
    <name type="scientific">Geodia barretti</name>
    <name type="common">Barrett's horny sponge</name>
    <dbReference type="NCBI Taxonomy" id="519541"/>
    <lineage>
        <taxon>Eukaryota</taxon>
        <taxon>Metazoa</taxon>
        <taxon>Porifera</taxon>
        <taxon>Demospongiae</taxon>
        <taxon>Heteroscleromorpha</taxon>
        <taxon>Tetractinellida</taxon>
        <taxon>Astrophorina</taxon>
        <taxon>Geodiidae</taxon>
        <taxon>Geodia</taxon>
    </lineage>
</organism>
<dbReference type="GO" id="GO:0016491">
    <property type="term" value="F:oxidoreductase activity"/>
    <property type="evidence" value="ECO:0007669"/>
    <property type="project" value="UniProtKB-KW"/>
</dbReference>
<sequence length="245" mass="26089">MKRFEGKTALVTGASLGIGRGIALCLAEEGANVVVNYRSHQAEAESAAEEIRQLGGEALVWQADVSDRDAIAAMFKGAVDRFGRIDVAVANAAISFGVFHTCQLAAQQMLKQPRMGRSRGKIVVISSIHEEIAFPSSGAYNMSKAAINHLARTMAAELAGQRINVNVINPGWIDTPGERKHFSEEDIAEGSRRLPWGRMGVPEDIGKAAAYLASDDADYVTGTILRVDGGFVHGLVLPEAAAETA</sequence>
<keyword evidence="2" id="KW-0560">Oxidoreductase</keyword>
<dbReference type="PROSITE" id="PS00061">
    <property type="entry name" value="ADH_SHORT"/>
    <property type="match status" value="1"/>
</dbReference>
<dbReference type="InterPro" id="IPR002347">
    <property type="entry name" value="SDR_fam"/>
</dbReference>
<protein>
    <submittedName>
        <fullName evidence="4">Glucose 1-dehydrogenase</fullName>
    </submittedName>
</protein>
<name>A0AA35WTD1_GEOBA</name>
<keyword evidence="5" id="KW-1185">Reference proteome</keyword>
<reference evidence="4" key="1">
    <citation type="submission" date="2023-03" db="EMBL/GenBank/DDBJ databases">
        <authorList>
            <person name="Steffen K."/>
            <person name="Cardenas P."/>
        </authorList>
    </citation>
    <scope>NUCLEOTIDE SEQUENCE</scope>
</reference>
<evidence type="ECO:0000313" key="5">
    <source>
        <dbReference type="Proteomes" id="UP001174909"/>
    </source>
</evidence>
<dbReference type="PRINTS" id="PR00080">
    <property type="entry name" value="SDRFAMILY"/>
</dbReference>
<comment type="similarity">
    <text evidence="1 3">Belongs to the short-chain dehydrogenases/reductases (SDR) family.</text>
</comment>
<proteinExistence type="inferred from homology"/>
<gene>
    <name evidence="4" type="ORF">GBAR_LOCUS14896</name>
</gene>
<dbReference type="SUPFAM" id="SSF51735">
    <property type="entry name" value="NAD(P)-binding Rossmann-fold domains"/>
    <property type="match status" value="1"/>
</dbReference>
<evidence type="ECO:0000313" key="4">
    <source>
        <dbReference type="EMBL" id="CAI8025827.1"/>
    </source>
</evidence>
<dbReference type="InterPro" id="IPR036291">
    <property type="entry name" value="NAD(P)-bd_dom_sf"/>
</dbReference>